<dbReference type="AlphaFoldDB" id="D8UB38"/>
<dbReference type="OrthoDB" id="5796923at2759"/>
<feature type="non-terminal residue" evidence="7">
    <location>
        <position position="243"/>
    </location>
</feature>
<dbReference type="RefSeq" id="XP_002955904.1">
    <property type="nucleotide sequence ID" value="XM_002955858.1"/>
</dbReference>
<evidence type="ECO:0000256" key="4">
    <source>
        <dbReference type="ARBA" id="ARBA00022777"/>
    </source>
</evidence>
<accession>D8UB38</accession>
<dbReference type="eggNOG" id="KOG0593">
    <property type="taxonomic scope" value="Eukaryota"/>
</dbReference>
<evidence type="ECO:0000256" key="5">
    <source>
        <dbReference type="ARBA" id="ARBA00022840"/>
    </source>
</evidence>
<sequence length="243" mass="26866">MSAHSIRIYPSSPHLNPTPTPSYLHVQLLEYCPRDLQSELRKHPAGLPSRNVKLLAWELLQALRFMHSKKILHRDLKPANLLLSTEGVLKVCDFGLARSGPLQNPRIGNPGDALSSYVVTRWYRAPEILLNKPYGTASDIWSAGCVIAEMALGAPLIPGSSSVDQIFQIWRLLGSLQQPSCRHGMLAAGAPSPLARRTSSLQTRLGTHLGTQLLDLLEAALRTNPHERATAEELLCMPYFKEI</sequence>
<gene>
    <name evidence="7" type="ORF">VOLCADRAFT_66384</name>
</gene>
<keyword evidence="2" id="KW-0808">Transferase</keyword>
<protein>
    <recommendedName>
        <fullName evidence="6">Protein kinase domain-containing protein</fullName>
    </recommendedName>
</protein>
<dbReference type="EMBL" id="GL378376">
    <property type="protein sequence ID" value="EFJ43105.1"/>
    <property type="molecule type" value="Genomic_DNA"/>
</dbReference>
<dbReference type="Pfam" id="PF00069">
    <property type="entry name" value="Pkinase"/>
    <property type="match status" value="1"/>
</dbReference>
<feature type="domain" description="Protein kinase" evidence="6">
    <location>
        <begin position="1"/>
        <end position="240"/>
    </location>
</feature>
<evidence type="ECO:0000259" key="6">
    <source>
        <dbReference type="PROSITE" id="PS50011"/>
    </source>
</evidence>
<proteinExistence type="predicted"/>
<keyword evidence="4" id="KW-0418">Kinase</keyword>
<evidence type="ECO:0000256" key="3">
    <source>
        <dbReference type="ARBA" id="ARBA00022741"/>
    </source>
</evidence>
<dbReference type="Proteomes" id="UP000001058">
    <property type="component" value="Unassembled WGS sequence"/>
</dbReference>
<evidence type="ECO:0000313" key="8">
    <source>
        <dbReference type="Proteomes" id="UP000001058"/>
    </source>
</evidence>
<evidence type="ECO:0000256" key="2">
    <source>
        <dbReference type="ARBA" id="ARBA00022679"/>
    </source>
</evidence>
<dbReference type="FunFam" id="1.10.510.10:FF:000624">
    <property type="entry name" value="Mitogen-activated protein kinase"/>
    <property type="match status" value="1"/>
</dbReference>
<dbReference type="PANTHER" id="PTHR24055">
    <property type="entry name" value="MITOGEN-ACTIVATED PROTEIN KINASE"/>
    <property type="match status" value="1"/>
</dbReference>
<keyword evidence="8" id="KW-1185">Reference proteome</keyword>
<dbReference type="PROSITE" id="PS50011">
    <property type="entry name" value="PROTEIN_KINASE_DOM"/>
    <property type="match status" value="1"/>
</dbReference>
<dbReference type="SMART" id="SM00220">
    <property type="entry name" value="S_TKc"/>
    <property type="match status" value="1"/>
</dbReference>
<dbReference type="GO" id="GO:0005524">
    <property type="term" value="F:ATP binding"/>
    <property type="evidence" value="ECO:0007669"/>
    <property type="project" value="UniProtKB-KW"/>
</dbReference>
<keyword evidence="5" id="KW-0067">ATP-binding</keyword>
<dbReference type="Gene3D" id="1.10.510.10">
    <property type="entry name" value="Transferase(Phosphotransferase) domain 1"/>
    <property type="match status" value="1"/>
</dbReference>
<dbReference type="SUPFAM" id="SSF56112">
    <property type="entry name" value="Protein kinase-like (PK-like)"/>
    <property type="match status" value="1"/>
</dbReference>
<dbReference type="InParanoid" id="D8UB38"/>
<dbReference type="InterPro" id="IPR011009">
    <property type="entry name" value="Kinase-like_dom_sf"/>
</dbReference>
<evidence type="ECO:0000313" key="7">
    <source>
        <dbReference type="EMBL" id="EFJ43105.1"/>
    </source>
</evidence>
<dbReference type="InterPro" id="IPR008271">
    <property type="entry name" value="Ser/Thr_kinase_AS"/>
</dbReference>
<dbReference type="GO" id="GO:0004674">
    <property type="term" value="F:protein serine/threonine kinase activity"/>
    <property type="evidence" value="ECO:0007669"/>
    <property type="project" value="UniProtKB-KW"/>
</dbReference>
<dbReference type="GeneID" id="9614771"/>
<name>D8UB38_VOLCA</name>
<dbReference type="InterPro" id="IPR000719">
    <property type="entry name" value="Prot_kinase_dom"/>
</dbReference>
<keyword evidence="1" id="KW-0723">Serine/threonine-protein kinase</keyword>
<evidence type="ECO:0000256" key="1">
    <source>
        <dbReference type="ARBA" id="ARBA00022527"/>
    </source>
</evidence>
<keyword evidence="3" id="KW-0547">Nucleotide-binding</keyword>
<dbReference type="InterPro" id="IPR050117">
    <property type="entry name" value="MAPK"/>
</dbReference>
<reference evidence="7 8" key="1">
    <citation type="journal article" date="2010" name="Science">
        <title>Genomic analysis of organismal complexity in the multicellular green alga Volvox carteri.</title>
        <authorList>
            <person name="Prochnik S.E."/>
            <person name="Umen J."/>
            <person name="Nedelcu A.M."/>
            <person name="Hallmann A."/>
            <person name="Miller S.M."/>
            <person name="Nishii I."/>
            <person name="Ferris P."/>
            <person name="Kuo A."/>
            <person name="Mitros T."/>
            <person name="Fritz-Laylin L.K."/>
            <person name="Hellsten U."/>
            <person name="Chapman J."/>
            <person name="Simakov O."/>
            <person name="Rensing S.A."/>
            <person name="Terry A."/>
            <person name="Pangilinan J."/>
            <person name="Kapitonov V."/>
            <person name="Jurka J."/>
            <person name="Salamov A."/>
            <person name="Shapiro H."/>
            <person name="Schmutz J."/>
            <person name="Grimwood J."/>
            <person name="Lindquist E."/>
            <person name="Lucas S."/>
            <person name="Grigoriev I.V."/>
            <person name="Schmitt R."/>
            <person name="Kirk D."/>
            <person name="Rokhsar D.S."/>
        </authorList>
    </citation>
    <scope>NUCLEOTIDE SEQUENCE [LARGE SCALE GENOMIC DNA]</scope>
    <source>
        <strain evidence="8">f. Nagariensis / Eve</strain>
    </source>
</reference>
<organism evidence="8">
    <name type="scientific">Volvox carteri f. nagariensis</name>
    <dbReference type="NCBI Taxonomy" id="3068"/>
    <lineage>
        <taxon>Eukaryota</taxon>
        <taxon>Viridiplantae</taxon>
        <taxon>Chlorophyta</taxon>
        <taxon>core chlorophytes</taxon>
        <taxon>Chlorophyceae</taxon>
        <taxon>CS clade</taxon>
        <taxon>Chlamydomonadales</taxon>
        <taxon>Volvocaceae</taxon>
        <taxon>Volvox</taxon>
    </lineage>
</organism>
<dbReference type="PROSITE" id="PS00108">
    <property type="entry name" value="PROTEIN_KINASE_ST"/>
    <property type="match status" value="1"/>
</dbReference>
<dbReference type="KEGG" id="vcn:VOLCADRAFT_66384"/>